<proteinExistence type="predicted"/>
<keyword evidence="2" id="KW-1185">Reference proteome</keyword>
<gene>
    <name evidence="1" type="ORF">AQUCO_00700802v1</name>
</gene>
<dbReference type="EMBL" id="KZ305024">
    <property type="protein sequence ID" value="PIA56688.1"/>
    <property type="molecule type" value="Genomic_DNA"/>
</dbReference>
<reference evidence="1 2" key="1">
    <citation type="submission" date="2017-09" db="EMBL/GenBank/DDBJ databases">
        <title>WGS assembly of Aquilegia coerulea Goldsmith.</title>
        <authorList>
            <person name="Hodges S."/>
            <person name="Kramer E."/>
            <person name="Nordborg M."/>
            <person name="Tomkins J."/>
            <person name="Borevitz J."/>
            <person name="Derieg N."/>
            <person name="Yan J."/>
            <person name="Mihaltcheva S."/>
            <person name="Hayes R.D."/>
            <person name="Rokhsar D."/>
        </authorList>
    </citation>
    <scope>NUCLEOTIDE SEQUENCE [LARGE SCALE GENOMIC DNA]</scope>
    <source>
        <strain evidence="2">cv. Goldsmith</strain>
    </source>
</reference>
<protein>
    <submittedName>
        <fullName evidence="1">Uncharacterized protein</fullName>
    </submittedName>
</protein>
<dbReference type="Proteomes" id="UP000230069">
    <property type="component" value="Unassembled WGS sequence"/>
</dbReference>
<name>A0A2G5ELQ1_AQUCA</name>
<evidence type="ECO:0000313" key="2">
    <source>
        <dbReference type="Proteomes" id="UP000230069"/>
    </source>
</evidence>
<evidence type="ECO:0000313" key="1">
    <source>
        <dbReference type="EMBL" id="PIA56688.1"/>
    </source>
</evidence>
<dbReference type="InParanoid" id="A0A2G5ELQ1"/>
<dbReference type="AlphaFoldDB" id="A0A2G5ELQ1"/>
<sequence>MGHRCPRDIEDKESLFQSLQQQTQVQHSTKDRNTHTHSLSSLCYSFFITFDSSFLSLLHCYTTLVFSIVVQNSIPHSTHYH</sequence>
<accession>A0A2G5ELQ1</accession>
<organism evidence="1 2">
    <name type="scientific">Aquilegia coerulea</name>
    <name type="common">Rocky mountain columbine</name>
    <dbReference type="NCBI Taxonomy" id="218851"/>
    <lineage>
        <taxon>Eukaryota</taxon>
        <taxon>Viridiplantae</taxon>
        <taxon>Streptophyta</taxon>
        <taxon>Embryophyta</taxon>
        <taxon>Tracheophyta</taxon>
        <taxon>Spermatophyta</taxon>
        <taxon>Magnoliopsida</taxon>
        <taxon>Ranunculales</taxon>
        <taxon>Ranunculaceae</taxon>
        <taxon>Thalictroideae</taxon>
        <taxon>Aquilegia</taxon>
    </lineage>
</organism>